<dbReference type="PANTHER" id="PTHR44196">
    <property type="entry name" value="DEHYDROGENASE/REDUCTASE SDR FAMILY MEMBER 7B"/>
    <property type="match status" value="1"/>
</dbReference>
<dbReference type="OrthoDB" id="9810734at2"/>
<evidence type="ECO:0000256" key="3">
    <source>
        <dbReference type="RuleBase" id="RU000363"/>
    </source>
</evidence>
<comment type="caution">
    <text evidence="4">The sequence shown here is derived from an EMBL/GenBank/DDBJ whole genome shotgun (WGS) entry which is preliminary data.</text>
</comment>
<dbReference type="GO" id="GO:0016020">
    <property type="term" value="C:membrane"/>
    <property type="evidence" value="ECO:0007669"/>
    <property type="project" value="TreeGrafter"/>
</dbReference>
<evidence type="ECO:0000313" key="4">
    <source>
        <dbReference type="EMBL" id="TQF73983.1"/>
    </source>
</evidence>
<keyword evidence="2" id="KW-0560">Oxidoreductase</keyword>
<dbReference type="PANTHER" id="PTHR44196:SF1">
    <property type="entry name" value="DEHYDROGENASE_REDUCTASE SDR FAMILY MEMBER 7B"/>
    <property type="match status" value="1"/>
</dbReference>
<name>A0A541BNS5_9NOCA</name>
<organism evidence="4 5">
    <name type="scientific">Rhodococcus spelaei</name>
    <dbReference type="NCBI Taxonomy" id="2546320"/>
    <lineage>
        <taxon>Bacteria</taxon>
        <taxon>Bacillati</taxon>
        <taxon>Actinomycetota</taxon>
        <taxon>Actinomycetes</taxon>
        <taxon>Mycobacteriales</taxon>
        <taxon>Nocardiaceae</taxon>
        <taxon>Rhodococcus</taxon>
    </lineage>
</organism>
<evidence type="ECO:0000256" key="1">
    <source>
        <dbReference type="ARBA" id="ARBA00006484"/>
    </source>
</evidence>
<reference evidence="4 5" key="1">
    <citation type="submission" date="2019-06" db="EMBL/GenBank/DDBJ databases">
        <title>Rhodococcus spaelei sp. nov., isolated from a cave.</title>
        <authorList>
            <person name="Lee S.D."/>
        </authorList>
    </citation>
    <scope>NUCLEOTIDE SEQUENCE [LARGE SCALE GENOMIC DNA]</scope>
    <source>
        <strain evidence="4 5">C9-5</strain>
    </source>
</reference>
<proteinExistence type="inferred from homology"/>
<protein>
    <submittedName>
        <fullName evidence="4">SDR family oxidoreductase</fullName>
    </submittedName>
</protein>
<dbReference type="Proteomes" id="UP000316256">
    <property type="component" value="Unassembled WGS sequence"/>
</dbReference>
<dbReference type="GO" id="GO:0016491">
    <property type="term" value="F:oxidoreductase activity"/>
    <property type="evidence" value="ECO:0007669"/>
    <property type="project" value="UniProtKB-KW"/>
</dbReference>
<keyword evidence="5" id="KW-1185">Reference proteome</keyword>
<dbReference type="PRINTS" id="PR00080">
    <property type="entry name" value="SDRFAMILY"/>
</dbReference>
<comment type="similarity">
    <text evidence="1 3">Belongs to the short-chain dehydrogenases/reductases (SDR) family.</text>
</comment>
<dbReference type="EMBL" id="VIGH01000002">
    <property type="protein sequence ID" value="TQF73983.1"/>
    <property type="molecule type" value="Genomic_DNA"/>
</dbReference>
<evidence type="ECO:0000313" key="5">
    <source>
        <dbReference type="Proteomes" id="UP000316256"/>
    </source>
</evidence>
<dbReference type="PRINTS" id="PR00081">
    <property type="entry name" value="GDHRDH"/>
</dbReference>
<dbReference type="SUPFAM" id="SSF51735">
    <property type="entry name" value="NAD(P)-binding Rossmann-fold domains"/>
    <property type="match status" value="1"/>
</dbReference>
<evidence type="ECO:0000256" key="2">
    <source>
        <dbReference type="ARBA" id="ARBA00023002"/>
    </source>
</evidence>
<dbReference type="NCBIfam" id="NF004521">
    <property type="entry name" value="PRK05866.1"/>
    <property type="match status" value="1"/>
</dbReference>
<dbReference type="AlphaFoldDB" id="A0A541BNS5"/>
<dbReference type="Gene3D" id="3.40.50.720">
    <property type="entry name" value="NAD(P)-binding Rossmann-like Domain"/>
    <property type="match status" value="1"/>
</dbReference>
<dbReference type="RefSeq" id="WP_142095675.1">
    <property type="nucleotide sequence ID" value="NZ_VIGH01000002.1"/>
</dbReference>
<accession>A0A541BNS5</accession>
<dbReference type="InterPro" id="IPR036291">
    <property type="entry name" value="NAD(P)-bd_dom_sf"/>
</dbReference>
<sequence>MISEMLARAALNPVPSIRSLAGRLTGSGDGGLDGKAILLTGASSGVGEAAAHRFAELGAEVVLVARGVEALEAVRDEIRGAGGVAHAIPCDLTDAASVEQLTEVVLAEHGPVDVLVNNAGRSIRRTVEESLDRFHDYERTMALNYFGPVRLTLAMLPEMLERGQGHVVNVATWGVPGRVMPKFAAYHASKSAITAFGRDLGAEVSGRGVAVTTVHFPLIRTPMIAPTKDYDSMAALTPQQAADWLVRAVRTRPVELMPSYAELLRFVDSLSPGLVDALVRRAGI</sequence>
<dbReference type="Pfam" id="PF00106">
    <property type="entry name" value="adh_short"/>
    <property type="match status" value="1"/>
</dbReference>
<gene>
    <name evidence="4" type="ORF">FK531_04775</name>
</gene>
<dbReference type="InterPro" id="IPR002347">
    <property type="entry name" value="SDR_fam"/>
</dbReference>